<accession>A0ABN8AMI5</accession>
<name>A0ABN8AMI5_9PROT</name>
<evidence type="ECO:0000313" key="2">
    <source>
        <dbReference type="Proteomes" id="UP000839052"/>
    </source>
</evidence>
<organism evidence="1 2">
    <name type="scientific">Candidatus Nitrotoga arctica</name>
    <dbReference type="NCBI Taxonomy" id="453162"/>
    <lineage>
        <taxon>Bacteria</taxon>
        <taxon>Pseudomonadati</taxon>
        <taxon>Pseudomonadota</taxon>
        <taxon>Betaproteobacteria</taxon>
        <taxon>Nitrosomonadales</taxon>
        <taxon>Gallionellaceae</taxon>
        <taxon>Candidatus Nitrotoga</taxon>
    </lineage>
</organism>
<protein>
    <submittedName>
        <fullName evidence="1">Uncharacterized protein</fullName>
    </submittedName>
</protein>
<keyword evidence="2" id="KW-1185">Reference proteome</keyword>
<evidence type="ECO:0000313" key="1">
    <source>
        <dbReference type="EMBL" id="CAG9933983.1"/>
    </source>
</evidence>
<proteinExistence type="predicted"/>
<sequence>MDHLSISSSHNIERACHEHVIFILFMLKWEHFRGKILG</sequence>
<dbReference type="Proteomes" id="UP000839052">
    <property type="component" value="Chromosome"/>
</dbReference>
<dbReference type="EMBL" id="OU912926">
    <property type="protein sequence ID" value="CAG9933983.1"/>
    <property type="molecule type" value="Genomic_DNA"/>
</dbReference>
<reference evidence="1 2" key="1">
    <citation type="submission" date="2021-10" db="EMBL/GenBank/DDBJ databases">
        <authorList>
            <person name="Koch H."/>
        </authorList>
    </citation>
    <scope>NUCLEOTIDE SEQUENCE [LARGE SCALE GENOMIC DNA]</scope>
    <source>
        <strain evidence="1">6680</strain>
    </source>
</reference>
<gene>
    <name evidence="1" type="ORF">NTG6680_2734</name>
</gene>